<dbReference type="PANTHER" id="PTHR36488">
    <property type="entry name" value="CASP-LIKE PROTEIN 1U1"/>
    <property type="match status" value="1"/>
</dbReference>
<feature type="domain" description="Casparian strip membrane protein" evidence="9">
    <location>
        <begin position="25"/>
        <end position="160"/>
    </location>
</feature>
<dbReference type="GO" id="GO:0005886">
    <property type="term" value="C:plasma membrane"/>
    <property type="evidence" value="ECO:0007669"/>
    <property type="project" value="UniProtKB-SubCell"/>
</dbReference>
<comment type="similarity">
    <text evidence="2 8">Belongs to the Casparian strip membrane proteins (CASP) family.</text>
</comment>
<name>A0AAQ3QLP5_9LILI</name>
<feature type="transmembrane region" description="Helical" evidence="8">
    <location>
        <begin position="101"/>
        <end position="123"/>
    </location>
</feature>
<protein>
    <recommendedName>
        <fullName evidence="8">CASP-like protein</fullName>
    </recommendedName>
</protein>
<evidence type="ECO:0000256" key="6">
    <source>
        <dbReference type="ARBA" id="ARBA00022989"/>
    </source>
</evidence>
<sequence>MEFEAAKISNTDQNSSRRSRKRYLVLHVFFRLLGATAAFTAAVLMGLNKQTSVFAGYAINASHDSSPAFKFLVVGNGIVGGYLVVSLPFVSNLMDGCILTLLDLMNMALLMGVTSAAAAVGYIGKHGNDKIGWAKVCPYYEKFCKRTELSVGASFLAFFCLLSICLVTSLHRRKQICSD</sequence>
<keyword evidence="7 8" id="KW-0472">Membrane</keyword>
<evidence type="ECO:0000256" key="4">
    <source>
        <dbReference type="ARBA" id="ARBA00022475"/>
    </source>
</evidence>
<dbReference type="EMBL" id="CP136897">
    <property type="protein sequence ID" value="WOL15899.1"/>
    <property type="molecule type" value="Genomic_DNA"/>
</dbReference>
<comment type="subunit">
    <text evidence="3 8">Homodimer and heterodimers.</text>
</comment>
<evidence type="ECO:0000313" key="10">
    <source>
        <dbReference type="EMBL" id="WOL15899.1"/>
    </source>
</evidence>
<evidence type="ECO:0000256" key="1">
    <source>
        <dbReference type="ARBA" id="ARBA00004651"/>
    </source>
</evidence>
<keyword evidence="4 8" id="KW-1003">Cell membrane</keyword>
<feature type="transmembrane region" description="Helical" evidence="8">
    <location>
        <begin position="149"/>
        <end position="170"/>
    </location>
</feature>
<evidence type="ECO:0000313" key="11">
    <source>
        <dbReference type="Proteomes" id="UP001327560"/>
    </source>
</evidence>
<dbReference type="NCBIfam" id="TIGR01569">
    <property type="entry name" value="A_tha_TIGR01569"/>
    <property type="match status" value="1"/>
</dbReference>
<dbReference type="PANTHER" id="PTHR36488:SF8">
    <property type="entry name" value="CASP-LIKE PROTEIN 1U1"/>
    <property type="match status" value="1"/>
</dbReference>
<dbReference type="Pfam" id="PF04535">
    <property type="entry name" value="CASP_dom"/>
    <property type="match status" value="1"/>
</dbReference>
<dbReference type="AlphaFoldDB" id="A0AAQ3QLP5"/>
<evidence type="ECO:0000256" key="3">
    <source>
        <dbReference type="ARBA" id="ARBA00011489"/>
    </source>
</evidence>
<keyword evidence="11" id="KW-1185">Reference proteome</keyword>
<reference evidence="10 11" key="1">
    <citation type="submission" date="2023-10" db="EMBL/GenBank/DDBJ databases">
        <title>Chromosome-scale genome assembly provides insights into flower coloration mechanisms of Canna indica.</title>
        <authorList>
            <person name="Li C."/>
        </authorList>
    </citation>
    <scope>NUCLEOTIDE SEQUENCE [LARGE SCALE GENOMIC DNA]</scope>
    <source>
        <tissue evidence="10">Flower</tissue>
    </source>
</reference>
<evidence type="ECO:0000256" key="5">
    <source>
        <dbReference type="ARBA" id="ARBA00022692"/>
    </source>
</evidence>
<accession>A0AAQ3QLP5</accession>
<evidence type="ECO:0000256" key="2">
    <source>
        <dbReference type="ARBA" id="ARBA00007651"/>
    </source>
</evidence>
<feature type="transmembrane region" description="Helical" evidence="8">
    <location>
        <begin position="23"/>
        <end position="47"/>
    </location>
</feature>
<evidence type="ECO:0000256" key="7">
    <source>
        <dbReference type="ARBA" id="ARBA00023136"/>
    </source>
</evidence>
<gene>
    <name evidence="10" type="ORF">Cni_G24680</name>
</gene>
<dbReference type="InterPro" id="IPR006459">
    <property type="entry name" value="CASP/CASPL"/>
</dbReference>
<keyword evidence="5 8" id="KW-0812">Transmembrane</keyword>
<organism evidence="10 11">
    <name type="scientific">Canna indica</name>
    <name type="common">Indian-shot</name>
    <dbReference type="NCBI Taxonomy" id="4628"/>
    <lineage>
        <taxon>Eukaryota</taxon>
        <taxon>Viridiplantae</taxon>
        <taxon>Streptophyta</taxon>
        <taxon>Embryophyta</taxon>
        <taxon>Tracheophyta</taxon>
        <taxon>Spermatophyta</taxon>
        <taxon>Magnoliopsida</taxon>
        <taxon>Liliopsida</taxon>
        <taxon>Zingiberales</taxon>
        <taxon>Cannaceae</taxon>
        <taxon>Canna</taxon>
    </lineage>
</organism>
<proteinExistence type="inferred from homology"/>
<evidence type="ECO:0000256" key="8">
    <source>
        <dbReference type="RuleBase" id="RU361233"/>
    </source>
</evidence>
<comment type="subcellular location">
    <subcellularLocation>
        <location evidence="1 8">Cell membrane</location>
        <topology evidence="1 8">Multi-pass membrane protein</topology>
    </subcellularLocation>
</comment>
<dbReference type="InterPro" id="IPR044173">
    <property type="entry name" value="CASPL"/>
</dbReference>
<dbReference type="Proteomes" id="UP001327560">
    <property type="component" value="Chromosome 8"/>
</dbReference>
<dbReference type="InterPro" id="IPR006702">
    <property type="entry name" value="CASP_dom"/>
</dbReference>
<keyword evidence="6 8" id="KW-1133">Transmembrane helix</keyword>
<feature type="transmembrane region" description="Helical" evidence="8">
    <location>
        <begin position="67"/>
        <end position="89"/>
    </location>
</feature>
<evidence type="ECO:0000259" key="9">
    <source>
        <dbReference type="Pfam" id="PF04535"/>
    </source>
</evidence>